<proteinExistence type="predicted"/>
<dbReference type="Proteomes" id="UP000038040">
    <property type="component" value="Unplaced"/>
</dbReference>
<dbReference type="OrthoDB" id="418484at2759"/>
<keyword evidence="6 9" id="KW-1133">Transmembrane helix</keyword>
<reference evidence="14" key="1">
    <citation type="submission" date="2017-02" db="UniProtKB">
        <authorList>
            <consortium name="WormBaseParasite"/>
        </authorList>
    </citation>
    <scope>IDENTIFICATION</scope>
</reference>
<feature type="domain" description="Sodium/calcium exchanger membrane region" evidence="10">
    <location>
        <begin position="30"/>
        <end position="189"/>
    </location>
</feature>
<dbReference type="GO" id="GO:0098794">
    <property type="term" value="C:postsynapse"/>
    <property type="evidence" value="ECO:0007669"/>
    <property type="project" value="TreeGrafter"/>
</dbReference>
<protein>
    <submittedName>
        <fullName evidence="14">Na_Ca_ex domain-containing protein</fullName>
    </submittedName>
</protein>
<reference evidence="11 13" key="2">
    <citation type="submission" date="2018-11" db="EMBL/GenBank/DDBJ databases">
        <authorList>
            <consortium name="Pathogen Informatics"/>
        </authorList>
    </citation>
    <scope>NUCLEOTIDE SEQUENCE [LARGE SCALE GENOMIC DNA]</scope>
</reference>
<dbReference type="GO" id="GO:0042383">
    <property type="term" value="C:sarcolemma"/>
    <property type="evidence" value="ECO:0007669"/>
    <property type="project" value="TreeGrafter"/>
</dbReference>
<dbReference type="Pfam" id="PF01699">
    <property type="entry name" value="Na_Ca_ex"/>
    <property type="match status" value="1"/>
</dbReference>
<evidence type="ECO:0000256" key="8">
    <source>
        <dbReference type="ARBA" id="ARBA00023136"/>
    </source>
</evidence>
<dbReference type="Gene3D" id="1.20.1420.30">
    <property type="entry name" value="NCX, central ion-binding region"/>
    <property type="match status" value="1"/>
</dbReference>
<dbReference type="STRING" id="318479.A0A0N4U8L1"/>
<dbReference type="InterPro" id="IPR044880">
    <property type="entry name" value="NCX_ion-bd_dom_sf"/>
</dbReference>
<evidence type="ECO:0000256" key="4">
    <source>
        <dbReference type="ARBA" id="ARBA00022568"/>
    </source>
</evidence>
<evidence type="ECO:0000256" key="9">
    <source>
        <dbReference type="SAM" id="Phobius"/>
    </source>
</evidence>
<feature type="transmembrane region" description="Helical" evidence="9">
    <location>
        <begin position="23"/>
        <end position="47"/>
    </location>
</feature>
<dbReference type="WBParaSite" id="DME_0000339101-mRNA-1">
    <property type="protein sequence ID" value="DME_0000339101-mRNA-1"/>
    <property type="gene ID" value="DME_0000339101"/>
</dbReference>
<evidence type="ECO:0000256" key="6">
    <source>
        <dbReference type="ARBA" id="ARBA00022989"/>
    </source>
</evidence>
<sequence length="248" mass="27571">MVMKNTGKHCRDGLIISAPEKNLFNTIICLFGLLYCFIGVATASNIFMRSIERIASTTRVKKKSEGKLKNDALLASQGEEYENIYVWNPTVANLTLMALGSSAPEILLSIIEIVGNSFKSGELGPGTIVGSAAFNLLCITSICTLVIPSPRVSQIKEMVILTVISPNVVEIWEAAITLAFFFILIVVAYLADIKIWKKEKMEQKFDFEDEIAFDSAIESKKMNMEEIDKKMQQLAERKMAQHYMAGIS</sequence>
<evidence type="ECO:0000256" key="2">
    <source>
        <dbReference type="ARBA" id="ARBA00022448"/>
    </source>
</evidence>
<evidence type="ECO:0000256" key="7">
    <source>
        <dbReference type="ARBA" id="ARBA00023065"/>
    </source>
</evidence>
<evidence type="ECO:0000313" key="12">
    <source>
        <dbReference type="Proteomes" id="UP000038040"/>
    </source>
</evidence>
<comment type="subcellular location">
    <subcellularLocation>
        <location evidence="1">Endomembrane system</location>
        <topology evidence="1">Multi-pass membrane protein</topology>
    </subcellularLocation>
</comment>
<keyword evidence="7" id="KW-0406">Ion transport</keyword>
<evidence type="ECO:0000256" key="3">
    <source>
        <dbReference type="ARBA" id="ARBA00022449"/>
    </source>
</evidence>
<dbReference type="GO" id="GO:0030424">
    <property type="term" value="C:axon"/>
    <property type="evidence" value="ECO:0007669"/>
    <property type="project" value="TreeGrafter"/>
</dbReference>
<evidence type="ECO:0000259" key="10">
    <source>
        <dbReference type="Pfam" id="PF01699"/>
    </source>
</evidence>
<keyword evidence="4" id="KW-0109">Calcium transport</keyword>
<dbReference type="GO" id="GO:0098703">
    <property type="term" value="P:calcium ion import across plasma membrane"/>
    <property type="evidence" value="ECO:0007669"/>
    <property type="project" value="TreeGrafter"/>
</dbReference>
<keyword evidence="3" id="KW-0050">Antiport</keyword>
<evidence type="ECO:0000313" key="11">
    <source>
        <dbReference type="EMBL" id="VDN50284.1"/>
    </source>
</evidence>
<keyword evidence="5 9" id="KW-0812">Transmembrane</keyword>
<dbReference type="EMBL" id="UYYG01000002">
    <property type="protein sequence ID" value="VDN50284.1"/>
    <property type="molecule type" value="Genomic_DNA"/>
</dbReference>
<keyword evidence="8 9" id="KW-0472">Membrane</keyword>
<evidence type="ECO:0000313" key="13">
    <source>
        <dbReference type="Proteomes" id="UP000274756"/>
    </source>
</evidence>
<dbReference type="Proteomes" id="UP000274756">
    <property type="component" value="Unassembled WGS sequence"/>
</dbReference>
<dbReference type="GO" id="GO:0005432">
    <property type="term" value="F:calcium:sodium antiporter activity"/>
    <property type="evidence" value="ECO:0007669"/>
    <property type="project" value="TreeGrafter"/>
</dbReference>
<accession>A0A0N4U8L1</accession>
<dbReference type="AlphaFoldDB" id="A0A0N4U8L1"/>
<name>A0A0N4U8L1_DRAME</name>
<evidence type="ECO:0000313" key="14">
    <source>
        <dbReference type="WBParaSite" id="DME_0000339101-mRNA-1"/>
    </source>
</evidence>
<dbReference type="GO" id="GO:0012505">
    <property type="term" value="C:endomembrane system"/>
    <property type="evidence" value="ECO:0007669"/>
    <property type="project" value="UniProtKB-SubCell"/>
</dbReference>
<dbReference type="InterPro" id="IPR004837">
    <property type="entry name" value="NaCa_Exmemb"/>
</dbReference>
<organism evidence="12 14">
    <name type="scientific">Dracunculus medinensis</name>
    <name type="common">Guinea worm</name>
    <dbReference type="NCBI Taxonomy" id="318479"/>
    <lineage>
        <taxon>Eukaryota</taxon>
        <taxon>Metazoa</taxon>
        <taxon>Ecdysozoa</taxon>
        <taxon>Nematoda</taxon>
        <taxon>Chromadorea</taxon>
        <taxon>Rhabditida</taxon>
        <taxon>Spirurina</taxon>
        <taxon>Dracunculoidea</taxon>
        <taxon>Dracunculidae</taxon>
        <taxon>Dracunculus</taxon>
    </lineage>
</organism>
<gene>
    <name evidence="11" type="ORF">DME_LOCUS257</name>
</gene>
<dbReference type="PANTHER" id="PTHR11878">
    <property type="entry name" value="SODIUM/CALCIUM EXCHANGER"/>
    <property type="match status" value="1"/>
</dbReference>
<evidence type="ECO:0000256" key="5">
    <source>
        <dbReference type="ARBA" id="ARBA00022692"/>
    </source>
</evidence>
<feature type="transmembrane region" description="Helical" evidence="9">
    <location>
        <begin position="171"/>
        <end position="191"/>
    </location>
</feature>
<dbReference type="PANTHER" id="PTHR11878:SF76">
    <property type="entry name" value="CALX-BETA DOMAIN-CONTAINING PROTEIN"/>
    <property type="match status" value="1"/>
</dbReference>
<dbReference type="InterPro" id="IPR051171">
    <property type="entry name" value="CaCA"/>
</dbReference>
<feature type="transmembrane region" description="Helical" evidence="9">
    <location>
        <begin position="128"/>
        <end position="147"/>
    </location>
</feature>
<keyword evidence="4" id="KW-0106">Calcium</keyword>
<keyword evidence="2" id="KW-0813">Transport</keyword>
<keyword evidence="13" id="KW-1185">Reference proteome</keyword>
<evidence type="ECO:0000256" key="1">
    <source>
        <dbReference type="ARBA" id="ARBA00004127"/>
    </source>
</evidence>